<feature type="chain" id="PRO_5030723350" evidence="2">
    <location>
        <begin position="20"/>
        <end position="311"/>
    </location>
</feature>
<sequence>MARSLALIIGSARVLSASAANYDYDCEAGYDRWQTEWTDAKKRWCCEYDSRGCHGDTTVDAFNCFNNPHNFKQAWSETKQEWCCENSRRWSDDHQGFCCELKKGCHVSGGIVFDCNAGKDNLAGWSMEKKHYCCQKDNIGCEQLFDCQAGLQMAETGWSDQKKEWCCSQRNLGCPTHCDDYANRRNWPRHKVCYCCKHRGIACPPVYYPPNIPEHAVVCPNVPSYPTLYEVDDTLSDAASDDDVTFKVAPRRSLGVLAAGGVLALALGIFALMAVRAGFRRVCRVRYSTLNEKTGAGAEKQQLEDVTELVS</sequence>
<evidence type="ECO:0000256" key="1">
    <source>
        <dbReference type="SAM" id="Phobius"/>
    </source>
</evidence>
<keyword evidence="1" id="KW-0812">Transmembrane</keyword>
<organism evidence="3">
    <name type="scientific">Alexandrium monilatum</name>
    <dbReference type="NCBI Taxonomy" id="311494"/>
    <lineage>
        <taxon>Eukaryota</taxon>
        <taxon>Sar</taxon>
        <taxon>Alveolata</taxon>
        <taxon>Dinophyceae</taxon>
        <taxon>Gonyaulacales</taxon>
        <taxon>Pyrocystaceae</taxon>
        <taxon>Alexandrium</taxon>
    </lineage>
</organism>
<protein>
    <submittedName>
        <fullName evidence="3">Uncharacterized protein</fullName>
    </submittedName>
</protein>
<gene>
    <name evidence="3" type="ORF">AMON00008_LOCUS19870</name>
</gene>
<accession>A0A7S4UGW8</accession>
<evidence type="ECO:0000256" key="2">
    <source>
        <dbReference type="SAM" id="SignalP"/>
    </source>
</evidence>
<reference evidence="3" key="1">
    <citation type="submission" date="2021-01" db="EMBL/GenBank/DDBJ databases">
        <authorList>
            <person name="Corre E."/>
            <person name="Pelletier E."/>
            <person name="Niang G."/>
            <person name="Scheremetjew M."/>
            <person name="Finn R."/>
            <person name="Kale V."/>
            <person name="Holt S."/>
            <person name="Cochrane G."/>
            <person name="Meng A."/>
            <person name="Brown T."/>
            <person name="Cohen L."/>
        </authorList>
    </citation>
    <scope>NUCLEOTIDE SEQUENCE</scope>
    <source>
        <strain evidence="3">CCMP3105</strain>
    </source>
</reference>
<feature type="signal peptide" evidence="2">
    <location>
        <begin position="1"/>
        <end position="19"/>
    </location>
</feature>
<proteinExistence type="predicted"/>
<keyword evidence="1" id="KW-1133">Transmembrane helix</keyword>
<keyword evidence="1" id="KW-0472">Membrane</keyword>
<evidence type="ECO:0000313" key="3">
    <source>
        <dbReference type="EMBL" id="CAE4582530.1"/>
    </source>
</evidence>
<feature type="transmembrane region" description="Helical" evidence="1">
    <location>
        <begin position="254"/>
        <end position="275"/>
    </location>
</feature>
<dbReference type="AlphaFoldDB" id="A0A7S4UGW8"/>
<name>A0A7S4UGW8_9DINO</name>
<keyword evidence="2" id="KW-0732">Signal</keyword>
<dbReference type="EMBL" id="HBNR01029176">
    <property type="protein sequence ID" value="CAE4582530.1"/>
    <property type="molecule type" value="Transcribed_RNA"/>
</dbReference>